<evidence type="ECO:0000256" key="12">
    <source>
        <dbReference type="ARBA" id="ARBA00040883"/>
    </source>
</evidence>
<dbReference type="InterPro" id="IPR004619">
    <property type="entry name" value="Type_III_PanK"/>
</dbReference>
<evidence type="ECO:0000256" key="6">
    <source>
        <dbReference type="ARBA" id="ARBA00022741"/>
    </source>
</evidence>
<dbReference type="GO" id="GO:0005737">
    <property type="term" value="C:cytoplasm"/>
    <property type="evidence" value="ECO:0007669"/>
    <property type="project" value="UniProtKB-SubCell"/>
</dbReference>
<feature type="non-terminal residue" evidence="13">
    <location>
        <position position="165"/>
    </location>
</feature>
<comment type="subcellular location">
    <subcellularLocation>
        <location evidence="2">Cytoplasm</location>
    </subcellularLocation>
</comment>
<dbReference type="GO" id="GO:0015937">
    <property type="term" value="P:coenzyme A biosynthetic process"/>
    <property type="evidence" value="ECO:0007669"/>
    <property type="project" value="UniProtKB-KW"/>
</dbReference>
<comment type="cofactor">
    <cofactor evidence="1">
        <name>K(+)</name>
        <dbReference type="ChEBI" id="CHEBI:29103"/>
    </cofactor>
</comment>
<comment type="similarity">
    <text evidence="11">Belongs to the type III pantothenate kinase family.</text>
</comment>
<gene>
    <name evidence="13" type="ORF">MNBD_BACTEROID06-245</name>
</gene>
<comment type="subunit">
    <text evidence="3">Homodimer.</text>
</comment>
<dbReference type="AlphaFoldDB" id="A0A3B0UK35"/>
<protein>
    <recommendedName>
        <fullName evidence="12">Type III pantothenate kinase</fullName>
    </recommendedName>
</protein>
<dbReference type="SUPFAM" id="SSF53067">
    <property type="entry name" value="Actin-like ATPase domain"/>
    <property type="match status" value="2"/>
</dbReference>
<keyword evidence="7 13" id="KW-0418">Kinase</keyword>
<dbReference type="Gene3D" id="3.30.420.40">
    <property type="match status" value="2"/>
</dbReference>
<keyword evidence="4" id="KW-0963">Cytoplasm</keyword>
<dbReference type="GO" id="GO:0005524">
    <property type="term" value="F:ATP binding"/>
    <property type="evidence" value="ECO:0007669"/>
    <property type="project" value="UniProtKB-KW"/>
</dbReference>
<keyword evidence="9" id="KW-0630">Potassium</keyword>
<evidence type="ECO:0000256" key="5">
    <source>
        <dbReference type="ARBA" id="ARBA00022679"/>
    </source>
</evidence>
<keyword evidence="10" id="KW-0173">Coenzyme A biosynthesis</keyword>
<dbReference type="NCBIfam" id="TIGR00671">
    <property type="entry name" value="baf"/>
    <property type="match status" value="1"/>
</dbReference>
<proteinExistence type="inferred from homology"/>
<evidence type="ECO:0000256" key="9">
    <source>
        <dbReference type="ARBA" id="ARBA00022958"/>
    </source>
</evidence>
<evidence type="ECO:0000256" key="2">
    <source>
        <dbReference type="ARBA" id="ARBA00004496"/>
    </source>
</evidence>
<evidence type="ECO:0000256" key="10">
    <source>
        <dbReference type="ARBA" id="ARBA00022993"/>
    </source>
</evidence>
<evidence type="ECO:0000313" key="13">
    <source>
        <dbReference type="EMBL" id="VAW26792.1"/>
    </source>
</evidence>
<organism evidence="13">
    <name type="scientific">hydrothermal vent metagenome</name>
    <dbReference type="NCBI Taxonomy" id="652676"/>
    <lineage>
        <taxon>unclassified sequences</taxon>
        <taxon>metagenomes</taxon>
        <taxon>ecological metagenomes</taxon>
    </lineage>
</organism>
<evidence type="ECO:0000256" key="11">
    <source>
        <dbReference type="ARBA" id="ARBA00038036"/>
    </source>
</evidence>
<name>A0A3B0UK35_9ZZZZ</name>
<evidence type="ECO:0000256" key="8">
    <source>
        <dbReference type="ARBA" id="ARBA00022840"/>
    </source>
</evidence>
<dbReference type="CDD" id="cd24015">
    <property type="entry name" value="ASKHA_NBD_PanK-III"/>
    <property type="match status" value="1"/>
</dbReference>
<dbReference type="PANTHER" id="PTHR34265">
    <property type="entry name" value="TYPE III PANTOTHENATE KINASE"/>
    <property type="match status" value="1"/>
</dbReference>
<accession>A0A3B0UK35</accession>
<dbReference type="Pfam" id="PF03309">
    <property type="entry name" value="Pan_kinase"/>
    <property type="match status" value="1"/>
</dbReference>
<keyword evidence="6" id="KW-0547">Nucleotide-binding</keyword>
<evidence type="ECO:0000256" key="3">
    <source>
        <dbReference type="ARBA" id="ARBA00011738"/>
    </source>
</evidence>
<evidence type="ECO:0000256" key="4">
    <source>
        <dbReference type="ARBA" id="ARBA00022490"/>
    </source>
</evidence>
<dbReference type="PANTHER" id="PTHR34265:SF1">
    <property type="entry name" value="TYPE III PANTOTHENATE KINASE"/>
    <property type="match status" value="1"/>
</dbReference>
<dbReference type="EMBL" id="UOES01000141">
    <property type="protein sequence ID" value="VAW26792.1"/>
    <property type="molecule type" value="Genomic_DNA"/>
</dbReference>
<sequence>MFVAVDIGNSNITVGLKIKGEWTEYRFPTHSEQPLLLLREQIKELNIKKIRGVGLSSVVPTVTPLVRSELELLFGIKPVVVNKSDYKLLPITPKNPDELGTDLLVNSLAASQLYSNTESLIIDFGTALTYTFVDAKGNIKGVAIAPGINTAIRALSKTAAQLPEI</sequence>
<evidence type="ECO:0000256" key="7">
    <source>
        <dbReference type="ARBA" id="ARBA00022777"/>
    </source>
</evidence>
<dbReference type="InterPro" id="IPR043129">
    <property type="entry name" value="ATPase_NBD"/>
</dbReference>
<keyword evidence="8" id="KW-0067">ATP-binding</keyword>
<dbReference type="GO" id="GO:0004594">
    <property type="term" value="F:pantothenate kinase activity"/>
    <property type="evidence" value="ECO:0007669"/>
    <property type="project" value="InterPro"/>
</dbReference>
<keyword evidence="5 13" id="KW-0808">Transferase</keyword>
<evidence type="ECO:0000256" key="1">
    <source>
        <dbReference type="ARBA" id="ARBA00001958"/>
    </source>
</evidence>
<reference evidence="13" key="1">
    <citation type="submission" date="2018-06" db="EMBL/GenBank/DDBJ databases">
        <authorList>
            <person name="Zhirakovskaya E."/>
        </authorList>
    </citation>
    <scope>NUCLEOTIDE SEQUENCE</scope>
</reference>